<keyword evidence="4 6" id="KW-0472">Membrane</keyword>
<comment type="subcellular location">
    <subcellularLocation>
        <location evidence="1">Membrane</location>
        <topology evidence="1">Multi-pass membrane protein</topology>
    </subcellularLocation>
</comment>
<organism evidence="8 9">
    <name type="scientific">Aspergillus pseudoustus</name>
    <dbReference type="NCBI Taxonomy" id="1810923"/>
    <lineage>
        <taxon>Eukaryota</taxon>
        <taxon>Fungi</taxon>
        <taxon>Dikarya</taxon>
        <taxon>Ascomycota</taxon>
        <taxon>Pezizomycotina</taxon>
        <taxon>Eurotiomycetes</taxon>
        <taxon>Eurotiomycetidae</taxon>
        <taxon>Eurotiales</taxon>
        <taxon>Aspergillaceae</taxon>
        <taxon>Aspergillus</taxon>
        <taxon>Aspergillus subgen. Nidulantes</taxon>
    </lineage>
</organism>
<dbReference type="InterPro" id="IPR020846">
    <property type="entry name" value="MFS_dom"/>
</dbReference>
<dbReference type="InterPro" id="IPR036259">
    <property type="entry name" value="MFS_trans_sf"/>
</dbReference>
<proteinExistence type="predicted"/>
<evidence type="ECO:0000313" key="9">
    <source>
        <dbReference type="Proteomes" id="UP001610446"/>
    </source>
</evidence>
<dbReference type="Proteomes" id="UP001610446">
    <property type="component" value="Unassembled WGS sequence"/>
</dbReference>
<feature type="transmembrane region" description="Helical" evidence="6">
    <location>
        <begin position="373"/>
        <end position="391"/>
    </location>
</feature>
<feature type="compositionally biased region" description="Low complexity" evidence="5">
    <location>
        <begin position="14"/>
        <end position="24"/>
    </location>
</feature>
<feature type="transmembrane region" description="Helical" evidence="6">
    <location>
        <begin position="334"/>
        <end position="352"/>
    </location>
</feature>
<feature type="compositionally biased region" description="Basic and acidic residues" evidence="5">
    <location>
        <begin position="1"/>
        <end position="10"/>
    </location>
</feature>
<feature type="transmembrane region" description="Helical" evidence="6">
    <location>
        <begin position="403"/>
        <end position="422"/>
    </location>
</feature>
<feature type="domain" description="Major facilitator superfamily (MFS) profile" evidence="7">
    <location>
        <begin position="63"/>
        <end position="493"/>
    </location>
</feature>
<evidence type="ECO:0000256" key="5">
    <source>
        <dbReference type="SAM" id="MobiDB-lite"/>
    </source>
</evidence>
<name>A0ABR4K298_9EURO</name>
<keyword evidence="9" id="KW-1185">Reference proteome</keyword>
<evidence type="ECO:0000259" key="7">
    <source>
        <dbReference type="PROSITE" id="PS50850"/>
    </source>
</evidence>
<evidence type="ECO:0000256" key="6">
    <source>
        <dbReference type="SAM" id="Phobius"/>
    </source>
</evidence>
<feature type="transmembrane region" description="Helical" evidence="6">
    <location>
        <begin position="434"/>
        <end position="457"/>
    </location>
</feature>
<evidence type="ECO:0000256" key="4">
    <source>
        <dbReference type="ARBA" id="ARBA00023136"/>
    </source>
</evidence>
<feature type="transmembrane region" description="Helical" evidence="6">
    <location>
        <begin position="189"/>
        <end position="209"/>
    </location>
</feature>
<dbReference type="PROSITE" id="PS50850">
    <property type="entry name" value="MFS"/>
    <property type="match status" value="1"/>
</dbReference>
<sequence>MYPKVLRSEKPVGSSSTLSVSPSTTVTEAQLARHGLELEESTGYIRWRKDSRDHPRNWSTMRKTFDTSLVMFLEFYTTVISTTGASAAGLAFVDYGTSKMTLLVAFSLMYQLGQAIGGLIIPPSSDLFGRRMPYLVSCAVFSVSCLIVGVVPHISGVFVGRFFSGLASAVPSVVVSGTVEDQFNTERRVWIVLLWNAAATAGLAFGPVYASCITSVASWRWIFYSAAIGTGACNVLLLGIRESRPSKLLSKKIACLRAECPDAELNYHTADPFPTLRVFINVVFIRSAVMMVTEPILIIVSSISAVSWGLIYLFTESLTGAFTALGLTARQASWPFLALIVGVILDAIPHVWEVQSLKRKRQQKIPIHPEDKIGGFTYGTIALAAGLWWFYNTTPPAMADASPFLPTAALVPIGFGVNEIAYTLSGYLTDTYTVYAASAFAGLAFVRAIVAGIAPLVGHVVFDGEQGVVPGYVVAALATAFCVVPFIFFHVGRLFRQKSEFARYSFAMNRLTTVEETDELGVV</sequence>
<evidence type="ECO:0000256" key="1">
    <source>
        <dbReference type="ARBA" id="ARBA00004141"/>
    </source>
</evidence>
<dbReference type="InterPro" id="IPR011701">
    <property type="entry name" value="MFS"/>
</dbReference>
<feature type="transmembrane region" description="Helical" evidence="6">
    <location>
        <begin position="158"/>
        <end position="177"/>
    </location>
</feature>
<feature type="transmembrane region" description="Helical" evidence="6">
    <location>
        <begin position="469"/>
        <end position="489"/>
    </location>
</feature>
<feature type="transmembrane region" description="Helical" evidence="6">
    <location>
        <begin position="69"/>
        <end position="93"/>
    </location>
</feature>
<feature type="transmembrane region" description="Helical" evidence="6">
    <location>
        <begin position="133"/>
        <end position="152"/>
    </location>
</feature>
<accession>A0ABR4K298</accession>
<feature type="region of interest" description="Disordered" evidence="5">
    <location>
        <begin position="1"/>
        <end position="24"/>
    </location>
</feature>
<dbReference type="PANTHER" id="PTHR23502:SF157">
    <property type="entry name" value="MAJOR FACILITATOR SUPERFAMILY (MFS) PROFILE DOMAIN-CONTAINING PROTEIN-RELATED"/>
    <property type="match status" value="1"/>
</dbReference>
<dbReference type="PANTHER" id="PTHR23502">
    <property type="entry name" value="MAJOR FACILITATOR SUPERFAMILY"/>
    <property type="match status" value="1"/>
</dbReference>
<evidence type="ECO:0000313" key="8">
    <source>
        <dbReference type="EMBL" id="KAL2846410.1"/>
    </source>
</evidence>
<reference evidence="8 9" key="1">
    <citation type="submission" date="2024-07" db="EMBL/GenBank/DDBJ databases">
        <title>Section-level genome sequencing and comparative genomics of Aspergillus sections Usti and Cavernicolus.</title>
        <authorList>
            <consortium name="Lawrence Berkeley National Laboratory"/>
            <person name="Nybo J.L."/>
            <person name="Vesth T.C."/>
            <person name="Theobald S."/>
            <person name="Frisvad J.C."/>
            <person name="Larsen T.O."/>
            <person name="Kjaerboelling I."/>
            <person name="Rothschild-Mancinelli K."/>
            <person name="Lyhne E.K."/>
            <person name="Kogle M.E."/>
            <person name="Barry K."/>
            <person name="Clum A."/>
            <person name="Na H."/>
            <person name="Ledsgaard L."/>
            <person name="Lin J."/>
            <person name="Lipzen A."/>
            <person name="Kuo A."/>
            <person name="Riley R."/>
            <person name="Mondo S."/>
            <person name="Labutti K."/>
            <person name="Haridas S."/>
            <person name="Pangalinan J."/>
            <person name="Salamov A.A."/>
            <person name="Simmons B.A."/>
            <person name="Magnuson J.K."/>
            <person name="Chen J."/>
            <person name="Drula E."/>
            <person name="Henrissat B."/>
            <person name="Wiebenga A."/>
            <person name="Lubbers R.J."/>
            <person name="Gomes A.C."/>
            <person name="Makela M.R."/>
            <person name="Stajich J."/>
            <person name="Grigoriev I.V."/>
            <person name="Mortensen U.H."/>
            <person name="De Vries R.P."/>
            <person name="Baker S.E."/>
            <person name="Andersen M.R."/>
        </authorList>
    </citation>
    <scope>NUCLEOTIDE SEQUENCE [LARGE SCALE GENOMIC DNA]</scope>
    <source>
        <strain evidence="8 9">CBS 123904</strain>
    </source>
</reference>
<dbReference type="EMBL" id="JBFXLU010000064">
    <property type="protein sequence ID" value="KAL2846410.1"/>
    <property type="molecule type" value="Genomic_DNA"/>
</dbReference>
<dbReference type="Gene3D" id="1.20.1250.20">
    <property type="entry name" value="MFS general substrate transporter like domains"/>
    <property type="match status" value="1"/>
</dbReference>
<feature type="transmembrane region" description="Helical" evidence="6">
    <location>
        <begin position="221"/>
        <end position="240"/>
    </location>
</feature>
<dbReference type="SUPFAM" id="SSF103473">
    <property type="entry name" value="MFS general substrate transporter"/>
    <property type="match status" value="1"/>
</dbReference>
<feature type="transmembrane region" description="Helical" evidence="6">
    <location>
        <begin position="296"/>
        <end position="314"/>
    </location>
</feature>
<comment type="caution">
    <text evidence="8">The sequence shown here is derived from an EMBL/GenBank/DDBJ whole genome shotgun (WGS) entry which is preliminary data.</text>
</comment>
<evidence type="ECO:0000256" key="3">
    <source>
        <dbReference type="ARBA" id="ARBA00022989"/>
    </source>
</evidence>
<gene>
    <name evidence="8" type="ORF">BJY01DRAFT_247315</name>
</gene>
<feature type="transmembrane region" description="Helical" evidence="6">
    <location>
        <begin position="99"/>
        <end position="121"/>
    </location>
</feature>
<dbReference type="Pfam" id="PF07690">
    <property type="entry name" value="MFS_1"/>
    <property type="match status" value="1"/>
</dbReference>
<keyword evidence="3 6" id="KW-1133">Transmembrane helix</keyword>
<keyword evidence="2 6" id="KW-0812">Transmembrane</keyword>
<evidence type="ECO:0000256" key="2">
    <source>
        <dbReference type="ARBA" id="ARBA00022692"/>
    </source>
</evidence>
<protein>
    <submittedName>
        <fullName evidence="8">Major facilitator superfamily domain-containing protein</fullName>
    </submittedName>
</protein>